<feature type="chain" id="PRO_5004084757" evidence="2">
    <location>
        <begin position="18"/>
        <end position="228"/>
    </location>
</feature>
<dbReference type="KEGG" id="ela:UCREL1_9826"/>
<dbReference type="AlphaFoldDB" id="M7SGH0"/>
<keyword evidence="2" id="KW-0732">Signal</keyword>
<dbReference type="HOGENOM" id="CLU_087079_0_0_1"/>
<feature type="compositionally biased region" description="Low complexity" evidence="1">
    <location>
        <begin position="63"/>
        <end position="75"/>
    </location>
</feature>
<dbReference type="OMA" id="THFKAED"/>
<sequence length="228" mass="23310">MKFLNIVLLAASAAALAVNTTSSQRRSRVDNEAAILARGGHFVNVFSGGRNSRNGRNRGGNQAGSAGNANAGNADTGNANNGTALIESGQTLVLKEVNGVPGNECLTFRNNGEIVDAACVNEAADRQMTPATLNGASVMRVQRSFDAGFRPDLVGVEACVGFNGTHFRAEDCAASASGVELVQFDGTELRAPSGACASGHDDLAQVTVDTTGGTCAQFDTTAVTPTDS</sequence>
<dbReference type="Proteomes" id="UP000012174">
    <property type="component" value="Unassembled WGS sequence"/>
</dbReference>
<proteinExistence type="predicted"/>
<keyword evidence="4" id="KW-1185">Reference proteome</keyword>
<dbReference type="eggNOG" id="ENOG502SPMZ">
    <property type="taxonomic scope" value="Eukaryota"/>
</dbReference>
<evidence type="ECO:0000313" key="3">
    <source>
        <dbReference type="EMBL" id="EMR63242.1"/>
    </source>
</evidence>
<evidence type="ECO:0000256" key="1">
    <source>
        <dbReference type="SAM" id="MobiDB-lite"/>
    </source>
</evidence>
<evidence type="ECO:0000313" key="4">
    <source>
        <dbReference type="Proteomes" id="UP000012174"/>
    </source>
</evidence>
<protein>
    <submittedName>
        <fullName evidence="3">Uncharacterized protein</fullName>
    </submittedName>
</protein>
<evidence type="ECO:0000256" key="2">
    <source>
        <dbReference type="SAM" id="SignalP"/>
    </source>
</evidence>
<feature type="signal peptide" evidence="2">
    <location>
        <begin position="1"/>
        <end position="17"/>
    </location>
</feature>
<organism evidence="3 4">
    <name type="scientific">Eutypa lata (strain UCR-EL1)</name>
    <name type="common">Grapevine dieback disease fungus</name>
    <name type="synonym">Eutypa armeniacae</name>
    <dbReference type="NCBI Taxonomy" id="1287681"/>
    <lineage>
        <taxon>Eukaryota</taxon>
        <taxon>Fungi</taxon>
        <taxon>Dikarya</taxon>
        <taxon>Ascomycota</taxon>
        <taxon>Pezizomycotina</taxon>
        <taxon>Sordariomycetes</taxon>
        <taxon>Xylariomycetidae</taxon>
        <taxon>Xylariales</taxon>
        <taxon>Diatrypaceae</taxon>
        <taxon>Eutypa</taxon>
    </lineage>
</organism>
<dbReference type="OrthoDB" id="2986744at2759"/>
<name>M7SGH0_EUTLA</name>
<accession>M7SGH0</accession>
<feature type="region of interest" description="Disordered" evidence="1">
    <location>
        <begin position="47"/>
        <end position="75"/>
    </location>
</feature>
<dbReference type="EMBL" id="KB707255">
    <property type="protein sequence ID" value="EMR63242.1"/>
    <property type="molecule type" value="Genomic_DNA"/>
</dbReference>
<reference evidence="4" key="1">
    <citation type="journal article" date="2013" name="Genome Announc.">
        <title>Draft genome sequence of the grapevine dieback fungus Eutypa lata UCR-EL1.</title>
        <authorList>
            <person name="Blanco-Ulate B."/>
            <person name="Rolshausen P.E."/>
            <person name="Cantu D."/>
        </authorList>
    </citation>
    <scope>NUCLEOTIDE SEQUENCE [LARGE SCALE GENOMIC DNA]</scope>
    <source>
        <strain evidence="4">UCR-EL1</strain>
    </source>
</reference>
<gene>
    <name evidence="3" type="ORF">UCREL1_9826</name>
</gene>